<protein>
    <recommendedName>
        <fullName evidence="1">Halobacterial output domain-containing protein</fullName>
    </recommendedName>
</protein>
<accession>A0A8A2VJC2</accession>
<organism evidence="2 3">
    <name type="scientific">Haloterrigena alkaliphila</name>
    <dbReference type="NCBI Taxonomy" id="2816475"/>
    <lineage>
        <taxon>Archaea</taxon>
        <taxon>Methanobacteriati</taxon>
        <taxon>Methanobacteriota</taxon>
        <taxon>Stenosarchaea group</taxon>
        <taxon>Halobacteria</taxon>
        <taxon>Halobacteriales</taxon>
        <taxon>Natrialbaceae</taxon>
        <taxon>Haloterrigena</taxon>
    </lineage>
</organism>
<dbReference type="Pfam" id="PF18545">
    <property type="entry name" value="HalOD1"/>
    <property type="match status" value="1"/>
</dbReference>
<gene>
    <name evidence="2" type="ORF">J0X25_07155</name>
</gene>
<dbReference type="Proteomes" id="UP000663203">
    <property type="component" value="Chromosome"/>
</dbReference>
<dbReference type="InterPro" id="IPR040624">
    <property type="entry name" value="HalOD1"/>
</dbReference>
<evidence type="ECO:0000313" key="3">
    <source>
        <dbReference type="Proteomes" id="UP000663203"/>
    </source>
</evidence>
<dbReference type="KEGG" id="hakz:J0X25_07155"/>
<evidence type="ECO:0000259" key="1">
    <source>
        <dbReference type="Pfam" id="PF18545"/>
    </source>
</evidence>
<sequence length="103" mass="10626">MSATEPTTRQFSRSDEVCITVAMAVADETETPVDELPPLYTAIDPDALDAIVQPRSDGRTEAGPRVSFTIAGCTVDVGDGTVVVTADAETAADSGASTRAHAN</sequence>
<keyword evidence="3" id="KW-1185">Reference proteome</keyword>
<proteinExistence type="predicted"/>
<evidence type="ECO:0000313" key="2">
    <source>
        <dbReference type="EMBL" id="QSX00728.1"/>
    </source>
</evidence>
<name>A0A8A2VJC2_9EURY</name>
<dbReference type="EMBL" id="CP071462">
    <property type="protein sequence ID" value="QSX00728.1"/>
    <property type="molecule type" value="Genomic_DNA"/>
</dbReference>
<reference evidence="2 3" key="1">
    <citation type="submission" date="2021-03" db="EMBL/GenBank/DDBJ databases">
        <title>Haloterrigena longa sp. nov. and Haloterrigena limicola sp. nov., extremely halophilic archaea isolated from a salt lake.</title>
        <authorList>
            <person name="Henglin C."/>
        </authorList>
    </citation>
    <scope>NUCLEOTIDE SEQUENCE [LARGE SCALE GENOMIC DNA]</scope>
    <source>
        <strain evidence="2 3">KZCA68</strain>
    </source>
</reference>
<dbReference type="RefSeq" id="WP_207290447.1">
    <property type="nucleotide sequence ID" value="NZ_CP071462.1"/>
</dbReference>
<feature type="domain" description="Halobacterial output" evidence="1">
    <location>
        <begin position="14"/>
        <end position="85"/>
    </location>
</feature>
<dbReference type="AlphaFoldDB" id="A0A8A2VJC2"/>
<dbReference type="GeneID" id="63187070"/>